<feature type="domain" description="GGDEF" evidence="3">
    <location>
        <begin position="210"/>
        <end position="339"/>
    </location>
</feature>
<dbReference type="SMART" id="SM00052">
    <property type="entry name" value="EAL"/>
    <property type="match status" value="1"/>
</dbReference>
<dbReference type="SMART" id="SM00267">
    <property type="entry name" value="GGDEF"/>
    <property type="match status" value="1"/>
</dbReference>
<dbReference type="PROSITE" id="PS50887">
    <property type="entry name" value="GGDEF"/>
    <property type="match status" value="1"/>
</dbReference>
<dbReference type="InterPro" id="IPR001633">
    <property type="entry name" value="EAL_dom"/>
</dbReference>
<dbReference type="InterPro" id="IPR029787">
    <property type="entry name" value="Nucleotide_cyclase"/>
</dbReference>
<dbReference type="PANTHER" id="PTHR33121:SF71">
    <property type="entry name" value="OXYGEN SENSOR PROTEIN DOSP"/>
    <property type="match status" value="1"/>
</dbReference>
<dbReference type="InterPro" id="IPR000160">
    <property type="entry name" value="GGDEF_dom"/>
</dbReference>
<comment type="caution">
    <text evidence="4">The sequence shown here is derived from an EMBL/GenBank/DDBJ whole genome shotgun (WGS) entry which is preliminary data.</text>
</comment>
<evidence type="ECO:0000259" key="2">
    <source>
        <dbReference type="PROSITE" id="PS50883"/>
    </source>
</evidence>
<dbReference type="PANTHER" id="PTHR33121">
    <property type="entry name" value="CYCLIC DI-GMP PHOSPHODIESTERASE PDEF"/>
    <property type="match status" value="1"/>
</dbReference>
<reference evidence="4" key="2">
    <citation type="journal article" date="2021" name="PeerJ">
        <title>Extensive microbial diversity within the chicken gut microbiome revealed by metagenomics and culture.</title>
        <authorList>
            <person name="Gilroy R."/>
            <person name="Ravi A."/>
            <person name="Getino M."/>
            <person name="Pursley I."/>
            <person name="Horton D.L."/>
            <person name="Alikhan N.F."/>
            <person name="Baker D."/>
            <person name="Gharbi K."/>
            <person name="Hall N."/>
            <person name="Watson M."/>
            <person name="Adriaenssens E.M."/>
            <person name="Foster-Nyarko E."/>
            <person name="Jarju S."/>
            <person name="Secka A."/>
            <person name="Antonio M."/>
            <person name="Oren A."/>
            <person name="Chaudhuri R.R."/>
            <person name="La Ragione R."/>
            <person name="Hildebrand F."/>
            <person name="Pallen M.J."/>
        </authorList>
    </citation>
    <scope>NUCLEOTIDE SEQUENCE</scope>
    <source>
        <strain evidence="4">1370</strain>
    </source>
</reference>
<dbReference type="SUPFAM" id="SSF141868">
    <property type="entry name" value="EAL domain-like"/>
    <property type="match status" value="1"/>
</dbReference>
<dbReference type="InterPro" id="IPR043128">
    <property type="entry name" value="Rev_trsase/Diguanyl_cyclase"/>
</dbReference>
<dbReference type="InterPro" id="IPR050706">
    <property type="entry name" value="Cyclic-di-GMP_PDE-like"/>
</dbReference>
<dbReference type="CDD" id="cd01948">
    <property type="entry name" value="EAL"/>
    <property type="match status" value="1"/>
</dbReference>
<protein>
    <submittedName>
        <fullName evidence="4">GGDEF domain-containing protein</fullName>
    </submittedName>
</protein>
<dbReference type="InterPro" id="IPR035919">
    <property type="entry name" value="EAL_sf"/>
</dbReference>
<organism evidence="4 5">
    <name type="scientific">Candidatus Faeciplasma avium</name>
    <dbReference type="NCBI Taxonomy" id="2840798"/>
    <lineage>
        <taxon>Bacteria</taxon>
        <taxon>Bacillati</taxon>
        <taxon>Bacillota</taxon>
        <taxon>Clostridia</taxon>
        <taxon>Eubacteriales</taxon>
        <taxon>Oscillospiraceae</taxon>
        <taxon>Oscillospiraceae incertae sedis</taxon>
        <taxon>Candidatus Faeciplasma</taxon>
    </lineage>
</organism>
<reference evidence="4" key="1">
    <citation type="submission" date="2020-10" db="EMBL/GenBank/DDBJ databases">
        <authorList>
            <person name="Gilroy R."/>
        </authorList>
    </citation>
    <scope>NUCLEOTIDE SEQUENCE</scope>
    <source>
        <strain evidence="4">1370</strain>
    </source>
</reference>
<evidence type="ECO:0000313" key="5">
    <source>
        <dbReference type="Proteomes" id="UP000823960"/>
    </source>
</evidence>
<dbReference type="Gene3D" id="3.30.70.270">
    <property type="match status" value="1"/>
</dbReference>
<evidence type="ECO:0000256" key="1">
    <source>
        <dbReference type="SAM" id="Phobius"/>
    </source>
</evidence>
<dbReference type="EMBL" id="DVOL01000003">
    <property type="protein sequence ID" value="HIV10095.1"/>
    <property type="molecule type" value="Genomic_DNA"/>
</dbReference>
<dbReference type="PROSITE" id="PS50883">
    <property type="entry name" value="EAL"/>
    <property type="match status" value="1"/>
</dbReference>
<evidence type="ECO:0000313" key="4">
    <source>
        <dbReference type="EMBL" id="HIV10095.1"/>
    </source>
</evidence>
<keyword evidence="1" id="KW-0472">Membrane</keyword>
<gene>
    <name evidence="4" type="ORF">IAD28_00140</name>
</gene>
<dbReference type="SUPFAM" id="SSF55073">
    <property type="entry name" value="Nucleotide cyclase"/>
    <property type="match status" value="1"/>
</dbReference>
<feature type="domain" description="EAL" evidence="2">
    <location>
        <begin position="347"/>
        <end position="599"/>
    </location>
</feature>
<accession>A0A9D1NNV0</accession>
<feature type="transmembrane region" description="Helical" evidence="1">
    <location>
        <begin position="145"/>
        <end position="166"/>
    </location>
</feature>
<keyword evidence="1" id="KW-1133">Transmembrane helix</keyword>
<dbReference type="Pfam" id="PF00990">
    <property type="entry name" value="GGDEF"/>
    <property type="match status" value="1"/>
</dbReference>
<name>A0A9D1NNV0_9FIRM</name>
<dbReference type="Pfam" id="PF00563">
    <property type="entry name" value="EAL"/>
    <property type="match status" value="1"/>
</dbReference>
<dbReference type="Gene3D" id="3.20.20.450">
    <property type="entry name" value="EAL domain"/>
    <property type="match status" value="1"/>
</dbReference>
<sequence>MEEKIVIFAAGSPSAYPLEYYNPETKSFEGVIPELYKGFSSESKFEIVYYMADGSDRREELLKNTQVDLVSSYPGEEGYEDCERLTVLSAEEADGLSEYTVYLTKVAPEDFKEELYEYISGVGQERVSGLLIEASREVPRDNTPVIAAVAIAVAAAVIITVLSVLLHRYRKRLRKALEDKEKDSVTGLGNIDYLKRYAKQFINDKNRPLYQLMYMYVDIDHIRRVGGSQEADDFMRHCAVTLQDYTSDSDILSRVSDHGFVIMKLSLDSGKAGDWLSEMLDRVRAYSKTYSKPYDTEMHVGIFPMKKDSKNLEEAVFSASQAAIYASDMNQEYCFCSDEMLSALVRDKQLQAGIERGFENKEFELYIQFYVDCDTESIVGGEALSRWNHPQRGLLAPAVFVPLMEREGMISRLDYYCLEKVCFFLEGLSAKGVKSFFVSCNFSRETFASLDFAQRAGAIIRRFSFPKELLILEITESQSVRNVSQIRKNILELKKLGISIMLDDFGEGFTSFYDLQKYPINGIKLDKNLVDHIMTQSGATILRVMIQVGHELGMTILAEGVESREQVEALKQMNCDVIQGFSFYRPIPEWEAENILTQR</sequence>
<proteinExistence type="predicted"/>
<dbReference type="GO" id="GO:0071111">
    <property type="term" value="F:cyclic-guanylate-specific phosphodiesterase activity"/>
    <property type="evidence" value="ECO:0007669"/>
    <property type="project" value="InterPro"/>
</dbReference>
<dbReference type="AlphaFoldDB" id="A0A9D1NNV0"/>
<keyword evidence="1" id="KW-0812">Transmembrane</keyword>
<evidence type="ECO:0000259" key="3">
    <source>
        <dbReference type="PROSITE" id="PS50887"/>
    </source>
</evidence>
<dbReference type="Proteomes" id="UP000823960">
    <property type="component" value="Unassembled WGS sequence"/>
</dbReference>